<evidence type="ECO:0000256" key="1">
    <source>
        <dbReference type="SAM" id="Phobius"/>
    </source>
</evidence>
<protein>
    <submittedName>
        <fullName evidence="2">Uncharacterized protein</fullName>
    </submittedName>
</protein>
<proteinExistence type="predicted"/>
<feature type="transmembrane region" description="Helical" evidence="1">
    <location>
        <begin position="79"/>
        <end position="103"/>
    </location>
</feature>
<evidence type="ECO:0000313" key="3">
    <source>
        <dbReference type="Proteomes" id="UP001596250"/>
    </source>
</evidence>
<feature type="transmembrane region" description="Helical" evidence="1">
    <location>
        <begin position="6"/>
        <end position="27"/>
    </location>
</feature>
<organism evidence="2 3">
    <name type="scientific">Marinicrinis lubricantis</name>
    <dbReference type="NCBI Taxonomy" id="2086470"/>
    <lineage>
        <taxon>Bacteria</taxon>
        <taxon>Bacillati</taxon>
        <taxon>Bacillota</taxon>
        <taxon>Bacilli</taxon>
        <taxon>Bacillales</taxon>
        <taxon>Paenibacillaceae</taxon>
    </lineage>
</organism>
<keyword evidence="1" id="KW-0812">Transmembrane</keyword>
<name>A0ABW1IM58_9BACL</name>
<evidence type="ECO:0000313" key="2">
    <source>
        <dbReference type="EMBL" id="MFC5986164.1"/>
    </source>
</evidence>
<comment type="caution">
    <text evidence="2">The sequence shown here is derived from an EMBL/GenBank/DDBJ whole genome shotgun (WGS) entry which is preliminary data.</text>
</comment>
<dbReference type="Proteomes" id="UP001596250">
    <property type="component" value="Unassembled WGS sequence"/>
</dbReference>
<reference evidence="3" key="1">
    <citation type="journal article" date="2019" name="Int. J. Syst. Evol. Microbiol.">
        <title>The Global Catalogue of Microorganisms (GCM) 10K type strain sequencing project: providing services to taxonomists for standard genome sequencing and annotation.</title>
        <authorList>
            <consortium name="The Broad Institute Genomics Platform"/>
            <consortium name="The Broad Institute Genome Sequencing Center for Infectious Disease"/>
            <person name="Wu L."/>
            <person name="Ma J."/>
        </authorList>
    </citation>
    <scope>NUCLEOTIDE SEQUENCE [LARGE SCALE GENOMIC DNA]</scope>
    <source>
        <strain evidence="3">CCM 8749</strain>
    </source>
</reference>
<keyword evidence="1" id="KW-1133">Transmembrane helix</keyword>
<dbReference type="EMBL" id="JBHSQV010000036">
    <property type="protein sequence ID" value="MFC5986164.1"/>
    <property type="molecule type" value="Genomic_DNA"/>
</dbReference>
<feature type="transmembrane region" description="Helical" evidence="1">
    <location>
        <begin position="39"/>
        <end position="59"/>
    </location>
</feature>
<sequence length="212" mass="24344">MAESLMIRIMYIGFAGFSGWLFFLLWLRQVTIRPFYSVLVSLWLGMASFCLLELGKYVIDVIWGQEAELKLSILELDQSVSLSDVLMALLIAMLLGLICAGILRMKRWKPLMSGLHVSDGKDSRVKCFVLDRVGYEIILRGTEKDEAIKGRLEDAEFYSEYVDLLLSSVSVSKRGQAYEVDRLYVTKSVRDVMIEFHDWELQTVSRKHRSKA</sequence>
<keyword evidence="3" id="KW-1185">Reference proteome</keyword>
<keyword evidence="1" id="KW-0472">Membrane</keyword>
<accession>A0ABW1IM58</accession>
<dbReference type="RefSeq" id="WP_379893497.1">
    <property type="nucleotide sequence ID" value="NZ_CBCSCT010000001.1"/>
</dbReference>
<gene>
    <name evidence="2" type="ORF">ACFPXP_06925</name>
</gene>